<dbReference type="AlphaFoldDB" id="A0A060SA06"/>
<evidence type="ECO:0000256" key="1">
    <source>
        <dbReference type="SAM" id="MobiDB-lite"/>
    </source>
</evidence>
<dbReference type="Pfam" id="PF18759">
    <property type="entry name" value="Plavaka"/>
    <property type="match status" value="1"/>
</dbReference>
<feature type="region of interest" description="Disordered" evidence="1">
    <location>
        <begin position="1"/>
        <end position="112"/>
    </location>
</feature>
<proteinExistence type="predicted"/>
<dbReference type="OrthoDB" id="3252362at2759"/>
<dbReference type="InterPro" id="IPR041078">
    <property type="entry name" value="Plavaka"/>
</dbReference>
<reference evidence="2" key="1">
    <citation type="submission" date="2014-01" db="EMBL/GenBank/DDBJ databases">
        <title>The genome of the white-rot fungus Pycnoporus cinnabarinus: a basidiomycete model with a versatile arsenal for lignocellulosic biomass breakdown.</title>
        <authorList>
            <person name="Levasseur A."/>
            <person name="Lomascolo A."/>
            <person name="Ruiz-Duenas F.J."/>
            <person name="Uzan E."/>
            <person name="Piumi F."/>
            <person name="Kues U."/>
            <person name="Ram A.F.J."/>
            <person name="Murat C."/>
            <person name="Haon M."/>
            <person name="Benoit I."/>
            <person name="Arfi Y."/>
            <person name="Chevret D."/>
            <person name="Drula E."/>
            <person name="Kwon M.J."/>
            <person name="Gouret P."/>
            <person name="Lesage-Meessen L."/>
            <person name="Lombard V."/>
            <person name="Mariette J."/>
            <person name="Noirot C."/>
            <person name="Park J."/>
            <person name="Patyshakuliyeva A."/>
            <person name="Wieneger R.A.B."/>
            <person name="Wosten H.A.B."/>
            <person name="Martin F."/>
            <person name="Coutinho P.M."/>
            <person name="de Vries R."/>
            <person name="Martinez A.T."/>
            <person name="Klopp C."/>
            <person name="Pontarotti P."/>
            <person name="Henrissat B."/>
            <person name="Record E."/>
        </authorList>
    </citation>
    <scope>NUCLEOTIDE SEQUENCE [LARGE SCALE GENOMIC DNA]</scope>
    <source>
        <strain evidence="2">BRFM137</strain>
    </source>
</reference>
<keyword evidence="3" id="KW-1185">Reference proteome</keyword>
<comment type="caution">
    <text evidence="2">The sequence shown here is derived from an EMBL/GenBank/DDBJ whole genome shotgun (WGS) entry which is preliminary data.</text>
</comment>
<evidence type="ECO:0000313" key="3">
    <source>
        <dbReference type="Proteomes" id="UP000029665"/>
    </source>
</evidence>
<sequence length="1005" mass="113772">MSPSASPPAERGQEPAGHFQADYFGDYREDDFLVEAEDTDNLGDDDGLDGDGLLGLDSSESDTDEDPYEESGGWEPIPEPLPAEDPAEASNAVGQDPGDALPDGLDPPEYDMPCWRNSREAAERSIPTKTFVVRLVRPLRSGRAVIGERVLPAYLMYKTAVDGEDRNIWAPFRSRLDWEIARWAKMRGPGSTAVSELLGIENLAATLGLSYTNAAELNKIIDDHLPSGRPRFKRREVVVQGEAFEVYYRDVLECIRALFSDPEFANDLLLVPERHYTDESRQTRVFFDMHTGDWWWRIQILDRRSPGGTVIPVIISSDKTQLTVFGNKTAYPVYLTIGNLPKDVRRKPSHRGQVLLAYLPTSNLEHIANKASQRRTLLNLFHACMRHILAPLKAAGENGVSMARGDGMLFRCHPILAAYIGDYPEQTLVACCKKGDCPKCPIPRDELGNSTDTERAIRDIAEVLEALDSYDEGATAYKDACERVGIKPVIQPFWQTLPYVDIYVSITPDILHQLYQGMIKHLISWIKQAYGPIEIDARCRRMPPNHHLRHFYKGISKLQRVTGKEHADICSILMGLLLDLPLPGGLSPARLVRATRALLDFLYVAQYPVQTTVTIAVLRDALVRFHANKSIFVDLGIRFDFHFPKLHSLDHFPLSIRLFGSPDNFDTQYSERLHIDFAKEAYRATNRKDEFAQMSLWLERREKVQRHEAFMAWRLSEHHAARGDVSESSENQDDPRRSASLSGILRSRHVRRYPSPSSPMLSALVMTKHPSAKGVHISQLIDTYGARIFREALACFVVQYQHPDWSAAQVERAATAVYLPFSTLPVYHKAKFMLADVHKSRVAQDAGAPLVDVLHARPRRRGKYGHQVPGRFDTALINCGTGQETGVAGYRVGQVRVIFKIPKRAVEVLFPDVVTPEHLAYIEWFTPFTQPHRDHGMYRVSRSRDRQGTNLASIIEVAKIRRSCHLFPHFGPTVPRDWTSSDVLDHSPYFWVNPYSDRFMYTITF</sequence>
<gene>
    <name evidence="2" type="ORF">BN946_scf184844.g80</name>
</gene>
<protein>
    <submittedName>
        <fullName evidence="2">Uncharacterized protein</fullName>
    </submittedName>
</protein>
<dbReference type="EMBL" id="CCBP010000097">
    <property type="protein sequence ID" value="CDO71076.1"/>
    <property type="molecule type" value="Genomic_DNA"/>
</dbReference>
<dbReference type="OMA" id="AQYPVQT"/>
<accession>A0A060SA06</accession>
<feature type="compositionally biased region" description="Acidic residues" evidence="1">
    <location>
        <begin position="32"/>
        <end position="49"/>
    </location>
</feature>
<name>A0A060SA06_PYCCI</name>
<feature type="region of interest" description="Disordered" evidence="1">
    <location>
        <begin position="722"/>
        <end position="741"/>
    </location>
</feature>
<dbReference type="HOGENOM" id="CLU_006344_4_3_1"/>
<organism evidence="2 3">
    <name type="scientific">Pycnoporus cinnabarinus</name>
    <name type="common">Cinnabar-red polypore</name>
    <name type="synonym">Trametes cinnabarina</name>
    <dbReference type="NCBI Taxonomy" id="5643"/>
    <lineage>
        <taxon>Eukaryota</taxon>
        <taxon>Fungi</taxon>
        <taxon>Dikarya</taxon>
        <taxon>Basidiomycota</taxon>
        <taxon>Agaricomycotina</taxon>
        <taxon>Agaricomycetes</taxon>
        <taxon>Polyporales</taxon>
        <taxon>Polyporaceae</taxon>
        <taxon>Trametes</taxon>
    </lineage>
</organism>
<evidence type="ECO:0000313" key="2">
    <source>
        <dbReference type="EMBL" id="CDO71076.1"/>
    </source>
</evidence>
<dbReference type="Proteomes" id="UP000029665">
    <property type="component" value="Unassembled WGS sequence"/>
</dbReference>
<feature type="compositionally biased region" description="Acidic residues" evidence="1">
    <location>
        <begin position="59"/>
        <end position="69"/>
    </location>
</feature>